<feature type="domain" description="HTH cro/C1-type" evidence="1">
    <location>
        <begin position="10"/>
        <end position="64"/>
    </location>
</feature>
<protein>
    <submittedName>
        <fullName evidence="2">Helix-turn-helix</fullName>
    </submittedName>
</protein>
<gene>
    <name evidence="2" type="ORF">SAMN05216366_10496</name>
</gene>
<dbReference type="InterPro" id="IPR001387">
    <property type="entry name" value="Cro/C1-type_HTH"/>
</dbReference>
<evidence type="ECO:0000313" key="2">
    <source>
        <dbReference type="EMBL" id="SDO99582.1"/>
    </source>
</evidence>
<dbReference type="RefSeq" id="WP_074571448.1">
    <property type="nucleotide sequence ID" value="NZ_FNJQ01000004.1"/>
</dbReference>
<dbReference type="Pfam" id="PF01381">
    <property type="entry name" value="HTH_3"/>
    <property type="match status" value="1"/>
</dbReference>
<dbReference type="OrthoDB" id="2735991at2"/>
<dbReference type="GO" id="GO:0003677">
    <property type="term" value="F:DNA binding"/>
    <property type="evidence" value="ECO:0007669"/>
    <property type="project" value="InterPro"/>
</dbReference>
<accession>A0A1H0P3I6</accession>
<dbReference type="Proteomes" id="UP000182412">
    <property type="component" value="Unassembled WGS sequence"/>
</dbReference>
<dbReference type="AlphaFoldDB" id="A0A1H0P3I6"/>
<reference evidence="2 3" key="1">
    <citation type="submission" date="2016-10" db="EMBL/GenBank/DDBJ databases">
        <authorList>
            <person name="de Groot N.N."/>
        </authorList>
    </citation>
    <scope>NUCLEOTIDE SEQUENCE [LARGE SCALE GENOMIC DNA]</scope>
    <source>
        <strain evidence="2 3">S137</strain>
    </source>
</reference>
<name>A0A1H0P3I6_SELRU</name>
<dbReference type="CDD" id="cd00093">
    <property type="entry name" value="HTH_XRE"/>
    <property type="match status" value="1"/>
</dbReference>
<dbReference type="SUPFAM" id="SSF47413">
    <property type="entry name" value="lambda repressor-like DNA-binding domains"/>
    <property type="match status" value="1"/>
</dbReference>
<evidence type="ECO:0000313" key="3">
    <source>
        <dbReference type="Proteomes" id="UP000182412"/>
    </source>
</evidence>
<organism evidence="2 3">
    <name type="scientific">Selenomonas ruminantium</name>
    <dbReference type="NCBI Taxonomy" id="971"/>
    <lineage>
        <taxon>Bacteria</taxon>
        <taxon>Bacillati</taxon>
        <taxon>Bacillota</taxon>
        <taxon>Negativicutes</taxon>
        <taxon>Selenomonadales</taxon>
        <taxon>Selenomonadaceae</taxon>
        <taxon>Selenomonas</taxon>
    </lineage>
</organism>
<proteinExistence type="predicted"/>
<evidence type="ECO:0000259" key="1">
    <source>
        <dbReference type="PROSITE" id="PS50943"/>
    </source>
</evidence>
<dbReference type="PROSITE" id="PS50943">
    <property type="entry name" value="HTH_CROC1"/>
    <property type="match status" value="1"/>
</dbReference>
<dbReference type="Gene3D" id="1.10.260.40">
    <property type="entry name" value="lambda repressor-like DNA-binding domains"/>
    <property type="match status" value="1"/>
</dbReference>
<dbReference type="InterPro" id="IPR010982">
    <property type="entry name" value="Lambda_DNA-bd_dom_sf"/>
</dbReference>
<sequence>MEKISINARVKAIRKAKGLSQAEFGKAISLKQGGVSYIEQEGNTVTEQNVSLICQKFRVRREWLVDGEGEMFISGEPGIFAEFAREYKLTAQEQEVAKYLLSLSEAERGNIMGYLRNIAAAMERGRQAEAKAAKYHHLVDEGLAAEEEDAEASSFSDSENEA</sequence>
<dbReference type="SMART" id="SM00530">
    <property type="entry name" value="HTH_XRE"/>
    <property type="match status" value="1"/>
</dbReference>
<dbReference type="EMBL" id="FNJQ01000004">
    <property type="protein sequence ID" value="SDO99582.1"/>
    <property type="molecule type" value="Genomic_DNA"/>
</dbReference>